<dbReference type="AlphaFoldDB" id="A0A7J6L8R0"/>
<accession>A0A7J6L8R0</accession>
<organism evidence="1 2">
    <name type="scientific">Perkinsus chesapeaki</name>
    <name type="common">Clam parasite</name>
    <name type="synonym">Perkinsus andrewsi</name>
    <dbReference type="NCBI Taxonomy" id="330153"/>
    <lineage>
        <taxon>Eukaryota</taxon>
        <taxon>Sar</taxon>
        <taxon>Alveolata</taxon>
        <taxon>Perkinsozoa</taxon>
        <taxon>Perkinsea</taxon>
        <taxon>Perkinsida</taxon>
        <taxon>Perkinsidae</taxon>
        <taxon>Perkinsus</taxon>
    </lineage>
</organism>
<reference evidence="1 2" key="1">
    <citation type="submission" date="2020-04" db="EMBL/GenBank/DDBJ databases">
        <title>Perkinsus chesapeaki whole genome sequence.</title>
        <authorList>
            <person name="Bogema D.R."/>
        </authorList>
    </citation>
    <scope>NUCLEOTIDE SEQUENCE [LARGE SCALE GENOMIC DNA]</scope>
    <source>
        <strain evidence="1">ATCC PRA-425</strain>
    </source>
</reference>
<evidence type="ECO:0000313" key="2">
    <source>
        <dbReference type="Proteomes" id="UP000591131"/>
    </source>
</evidence>
<name>A0A7J6L8R0_PERCH</name>
<keyword evidence="2" id="KW-1185">Reference proteome</keyword>
<comment type="caution">
    <text evidence="1">The sequence shown here is derived from an EMBL/GenBank/DDBJ whole genome shotgun (WGS) entry which is preliminary data.</text>
</comment>
<gene>
    <name evidence="1" type="ORF">FOL47_009383</name>
</gene>
<dbReference type="Proteomes" id="UP000591131">
    <property type="component" value="Unassembled WGS sequence"/>
</dbReference>
<protein>
    <submittedName>
        <fullName evidence="1">Uncharacterized protein</fullName>
    </submittedName>
</protein>
<dbReference type="EMBL" id="JAAPAO010000650">
    <property type="protein sequence ID" value="KAF4655553.1"/>
    <property type="molecule type" value="Genomic_DNA"/>
</dbReference>
<evidence type="ECO:0000313" key="1">
    <source>
        <dbReference type="EMBL" id="KAF4655553.1"/>
    </source>
</evidence>
<proteinExistence type="predicted"/>
<sequence length="74" mass="8234">MQLRLGSESTECRVIRADSGCLEFHMPADTVLETPDNSCLPTEMVYGESVTKIRYGASLRAAEEYLFAFLGRAE</sequence>
<dbReference type="OrthoDB" id="10300760at2759"/>